<gene>
    <name evidence="1" type="ORF">P5673_024486</name>
</gene>
<comment type="caution">
    <text evidence="1">The sequence shown here is derived from an EMBL/GenBank/DDBJ whole genome shotgun (WGS) entry which is preliminary data.</text>
</comment>
<protein>
    <submittedName>
        <fullName evidence="1">Uncharacterized protein</fullName>
    </submittedName>
</protein>
<dbReference type="Proteomes" id="UP001249851">
    <property type="component" value="Unassembled WGS sequence"/>
</dbReference>
<organism evidence="1 2">
    <name type="scientific">Acropora cervicornis</name>
    <name type="common">Staghorn coral</name>
    <dbReference type="NCBI Taxonomy" id="6130"/>
    <lineage>
        <taxon>Eukaryota</taxon>
        <taxon>Metazoa</taxon>
        <taxon>Cnidaria</taxon>
        <taxon>Anthozoa</taxon>
        <taxon>Hexacorallia</taxon>
        <taxon>Scleractinia</taxon>
        <taxon>Astrocoeniina</taxon>
        <taxon>Acroporidae</taxon>
        <taxon>Acropora</taxon>
    </lineage>
</organism>
<proteinExistence type="predicted"/>
<reference evidence="1" key="2">
    <citation type="journal article" date="2023" name="Science">
        <title>Genomic signatures of disease resistance in endangered staghorn corals.</title>
        <authorList>
            <person name="Vollmer S.V."/>
            <person name="Selwyn J.D."/>
            <person name="Despard B.A."/>
            <person name="Roesel C.L."/>
        </authorList>
    </citation>
    <scope>NUCLEOTIDE SEQUENCE</scope>
    <source>
        <strain evidence="1">K2</strain>
    </source>
</reference>
<evidence type="ECO:0000313" key="2">
    <source>
        <dbReference type="Proteomes" id="UP001249851"/>
    </source>
</evidence>
<dbReference type="EMBL" id="JARQWQ010000072">
    <property type="protein sequence ID" value="KAK2554133.1"/>
    <property type="molecule type" value="Genomic_DNA"/>
</dbReference>
<sequence length="72" mass="8071">MWPYTLSAYISGLKFAAHRYMSRTEEGLSNCPSRIARDKVRTSELDVANQFNQHFCDIGPSLASSIGETNET</sequence>
<evidence type="ECO:0000313" key="1">
    <source>
        <dbReference type="EMBL" id="KAK2554133.1"/>
    </source>
</evidence>
<reference evidence="1" key="1">
    <citation type="journal article" date="2023" name="G3 (Bethesda)">
        <title>Whole genome assembly and annotation of the endangered Caribbean coral Acropora cervicornis.</title>
        <authorList>
            <person name="Selwyn J.D."/>
            <person name="Vollmer S.V."/>
        </authorList>
    </citation>
    <scope>NUCLEOTIDE SEQUENCE</scope>
    <source>
        <strain evidence="1">K2</strain>
    </source>
</reference>
<keyword evidence="2" id="KW-1185">Reference proteome</keyword>
<dbReference type="AlphaFoldDB" id="A0AAD9UY02"/>
<accession>A0AAD9UY02</accession>
<name>A0AAD9UY02_ACRCE</name>